<dbReference type="UniPathway" id="UPA00056">
    <property type="reaction ID" value="UER00093"/>
</dbReference>
<dbReference type="CDD" id="cd02516">
    <property type="entry name" value="CDP-ME_synthetase"/>
    <property type="match status" value="1"/>
</dbReference>
<evidence type="ECO:0000256" key="4">
    <source>
        <dbReference type="ARBA" id="ARBA00022679"/>
    </source>
</evidence>
<organism evidence="8">
    <name type="scientific">freshwater metagenome</name>
    <dbReference type="NCBI Taxonomy" id="449393"/>
    <lineage>
        <taxon>unclassified sequences</taxon>
        <taxon>metagenomes</taxon>
        <taxon>ecological metagenomes</taxon>
    </lineage>
</organism>
<dbReference type="FunFam" id="3.90.550.10:FF:000003">
    <property type="entry name" value="2-C-methyl-D-erythritol 4-phosphate cytidylyltransferase"/>
    <property type="match status" value="1"/>
</dbReference>
<dbReference type="EC" id="2.7.7.60" evidence="3"/>
<dbReference type="EMBL" id="CAEZSR010000072">
    <property type="protein sequence ID" value="CAB4564749.1"/>
    <property type="molecule type" value="Genomic_DNA"/>
</dbReference>
<dbReference type="Pfam" id="PF01128">
    <property type="entry name" value="IspD"/>
    <property type="match status" value="1"/>
</dbReference>
<evidence type="ECO:0000256" key="2">
    <source>
        <dbReference type="ARBA" id="ARBA00009789"/>
    </source>
</evidence>
<dbReference type="InterPro" id="IPR050088">
    <property type="entry name" value="IspD/TarI_cytidylyltransf_bact"/>
</dbReference>
<evidence type="ECO:0000256" key="7">
    <source>
        <dbReference type="SAM" id="MobiDB-lite"/>
    </source>
</evidence>
<dbReference type="HAMAP" id="MF_00108">
    <property type="entry name" value="IspD"/>
    <property type="match status" value="1"/>
</dbReference>
<evidence type="ECO:0000313" key="8">
    <source>
        <dbReference type="EMBL" id="CAB4564749.1"/>
    </source>
</evidence>
<name>A0A6J6DPA6_9ZZZZ</name>
<feature type="compositionally biased region" description="Polar residues" evidence="7">
    <location>
        <begin position="1"/>
        <end position="16"/>
    </location>
</feature>
<dbReference type="InterPro" id="IPR001228">
    <property type="entry name" value="IspD"/>
</dbReference>
<protein>
    <recommendedName>
        <fullName evidence="3">2-C-methyl-D-erythritol 4-phosphate cytidylyltransferase</fullName>
        <ecNumber evidence="3">2.7.7.60</ecNumber>
    </recommendedName>
</protein>
<evidence type="ECO:0000256" key="1">
    <source>
        <dbReference type="ARBA" id="ARBA00004787"/>
    </source>
</evidence>
<dbReference type="InterPro" id="IPR018294">
    <property type="entry name" value="ISPD_synthase_CS"/>
</dbReference>
<accession>A0A6J6DPA6</accession>
<dbReference type="GO" id="GO:0019288">
    <property type="term" value="P:isopentenyl diphosphate biosynthetic process, methylerythritol 4-phosphate pathway"/>
    <property type="evidence" value="ECO:0007669"/>
    <property type="project" value="UniProtKB-UniPathway"/>
</dbReference>
<reference evidence="8" key="1">
    <citation type="submission" date="2020-05" db="EMBL/GenBank/DDBJ databases">
        <authorList>
            <person name="Chiriac C."/>
            <person name="Salcher M."/>
            <person name="Ghai R."/>
            <person name="Kavagutti S V."/>
        </authorList>
    </citation>
    <scope>NUCLEOTIDE SEQUENCE</scope>
</reference>
<dbReference type="InterPro" id="IPR034683">
    <property type="entry name" value="IspD/TarI"/>
</dbReference>
<dbReference type="SUPFAM" id="SSF53448">
    <property type="entry name" value="Nucleotide-diphospho-sugar transferases"/>
    <property type="match status" value="1"/>
</dbReference>
<sequence>MTSDVTPDSVPLTTRASPHDPSARSTVTVWTVVVAGGSGARFGRPKQYEHLGPARVIDRSVEVAAASSAGVVVVVPAADVAREATAFSSVPGGAHVVAGGASRSESVRAGLAAVPDHADVVCVHDAARPFADAALYARVVDAVVAGADGAIPGLTVTDTIKVVDDDGRVVATPERSTLRAVQTPQAFRADVLRRAHVSGAEGTDDAALVEALGGRVVVVDGDVDNRKITHPDDLEWARGLVARRTGDRDGRAGVAPGPEEER</sequence>
<dbReference type="Gene3D" id="3.90.550.10">
    <property type="entry name" value="Spore Coat Polysaccharide Biosynthesis Protein SpsA, Chain A"/>
    <property type="match status" value="1"/>
</dbReference>
<evidence type="ECO:0000256" key="3">
    <source>
        <dbReference type="ARBA" id="ARBA00012526"/>
    </source>
</evidence>
<keyword evidence="6" id="KW-0414">Isoprene biosynthesis</keyword>
<dbReference type="InterPro" id="IPR029044">
    <property type="entry name" value="Nucleotide-diphossugar_trans"/>
</dbReference>
<dbReference type="PROSITE" id="PS01295">
    <property type="entry name" value="ISPD"/>
    <property type="match status" value="1"/>
</dbReference>
<dbReference type="PANTHER" id="PTHR32125:SF4">
    <property type="entry name" value="2-C-METHYL-D-ERYTHRITOL 4-PHOSPHATE CYTIDYLYLTRANSFERASE, CHLOROPLASTIC"/>
    <property type="match status" value="1"/>
</dbReference>
<feature type="region of interest" description="Disordered" evidence="7">
    <location>
        <begin position="1"/>
        <end position="24"/>
    </location>
</feature>
<dbReference type="AlphaFoldDB" id="A0A6J6DPA6"/>
<proteinExistence type="inferred from homology"/>
<comment type="similarity">
    <text evidence="2">Belongs to the IspD/TarI cytidylyltransferase family. IspD subfamily.</text>
</comment>
<dbReference type="GO" id="GO:0050518">
    <property type="term" value="F:2-C-methyl-D-erythritol 4-phosphate cytidylyltransferase activity"/>
    <property type="evidence" value="ECO:0007669"/>
    <property type="project" value="UniProtKB-EC"/>
</dbReference>
<keyword evidence="5" id="KW-0548">Nucleotidyltransferase</keyword>
<evidence type="ECO:0000256" key="6">
    <source>
        <dbReference type="ARBA" id="ARBA00023229"/>
    </source>
</evidence>
<dbReference type="NCBIfam" id="TIGR00453">
    <property type="entry name" value="ispD"/>
    <property type="match status" value="1"/>
</dbReference>
<comment type="pathway">
    <text evidence="1">Isoprenoid biosynthesis; isopentenyl diphosphate biosynthesis via DXP pathway; isopentenyl diphosphate from 1-deoxy-D-xylulose 5-phosphate: step 2/6.</text>
</comment>
<gene>
    <name evidence="8" type="ORF">UFOPK1493_02015</name>
</gene>
<keyword evidence="4" id="KW-0808">Transferase</keyword>
<dbReference type="PANTHER" id="PTHR32125">
    <property type="entry name" value="2-C-METHYL-D-ERYTHRITOL 4-PHOSPHATE CYTIDYLYLTRANSFERASE, CHLOROPLASTIC"/>
    <property type="match status" value="1"/>
</dbReference>
<evidence type="ECO:0000256" key="5">
    <source>
        <dbReference type="ARBA" id="ARBA00022695"/>
    </source>
</evidence>